<gene>
    <name evidence="5" type="ORF">M436DRAFT_79857</name>
</gene>
<evidence type="ECO:0000256" key="4">
    <source>
        <dbReference type="SAM" id="MobiDB-lite"/>
    </source>
</evidence>
<evidence type="ECO:0000256" key="2">
    <source>
        <dbReference type="ARBA" id="ARBA00023043"/>
    </source>
</evidence>
<feature type="repeat" description="ANK" evidence="3">
    <location>
        <begin position="363"/>
        <end position="395"/>
    </location>
</feature>
<keyword evidence="1" id="KW-0677">Repeat</keyword>
<dbReference type="Pfam" id="PF12796">
    <property type="entry name" value="Ank_2"/>
    <property type="match status" value="1"/>
</dbReference>
<dbReference type="SUPFAM" id="SSF48403">
    <property type="entry name" value="Ankyrin repeat"/>
    <property type="match status" value="1"/>
</dbReference>
<dbReference type="RefSeq" id="XP_013429865.1">
    <property type="nucleotide sequence ID" value="XM_013574411.1"/>
</dbReference>
<dbReference type="GeneID" id="25416510"/>
<dbReference type="SMART" id="SM00248">
    <property type="entry name" value="ANK"/>
    <property type="match status" value="4"/>
</dbReference>
<evidence type="ECO:0000313" key="5">
    <source>
        <dbReference type="EMBL" id="KEQ75447.1"/>
    </source>
</evidence>
<accession>A0A074X065</accession>
<dbReference type="PANTHER" id="PTHR24123:SF33">
    <property type="entry name" value="PROTEIN HOS4"/>
    <property type="match status" value="1"/>
</dbReference>
<evidence type="ECO:0000313" key="6">
    <source>
        <dbReference type="Proteomes" id="UP000027730"/>
    </source>
</evidence>
<dbReference type="InterPro" id="IPR002110">
    <property type="entry name" value="Ankyrin_rpt"/>
</dbReference>
<organism evidence="5 6">
    <name type="scientific">Aureobasidium namibiae CBS 147.97</name>
    <dbReference type="NCBI Taxonomy" id="1043004"/>
    <lineage>
        <taxon>Eukaryota</taxon>
        <taxon>Fungi</taxon>
        <taxon>Dikarya</taxon>
        <taxon>Ascomycota</taxon>
        <taxon>Pezizomycotina</taxon>
        <taxon>Dothideomycetes</taxon>
        <taxon>Dothideomycetidae</taxon>
        <taxon>Dothideales</taxon>
        <taxon>Saccotheciaceae</taxon>
        <taxon>Aureobasidium</taxon>
    </lineage>
</organism>
<dbReference type="AlphaFoldDB" id="A0A074X065"/>
<feature type="region of interest" description="Disordered" evidence="4">
    <location>
        <begin position="1"/>
        <end position="28"/>
    </location>
</feature>
<dbReference type="HOGENOM" id="CLU_647195_0_0_1"/>
<feature type="compositionally biased region" description="Pro residues" evidence="4">
    <location>
        <begin position="16"/>
        <end position="25"/>
    </location>
</feature>
<reference evidence="5 6" key="1">
    <citation type="journal article" date="2014" name="BMC Genomics">
        <title>Genome sequencing of four Aureobasidium pullulans varieties: biotechnological potential, stress tolerance, and description of new species.</title>
        <authorList>
            <person name="Gostin Ar C."/>
            <person name="Ohm R.A."/>
            <person name="Kogej T."/>
            <person name="Sonjak S."/>
            <person name="Turk M."/>
            <person name="Zajc J."/>
            <person name="Zalar P."/>
            <person name="Grube M."/>
            <person name="Sun H."/>
            <person name="Han J."/>
            <person name="Sharma A."/>
            <person name="Chiniquy J."/>
            <person name="Ngan C.Y."/>
            <person name="Lipzen A."/>
            <person name="Barry K."/>
            <person name="Grigoriev I.V."/>
            <person name="Gunde-Cimerman N."/>
        </authorList>
    </citation>
    <scope>NUCLEOTIDE SEQUENCE [LARGE SCALE GENOMIC DNA]</scope>
    <source>
        <strain evidence="5 6">CBS 147.97</strain>
    </source>
</reference>
<dbReference type="Gene3D" id="1.25.40.20">
    <property type="entry name" value="Ankyrin repeat-containing domain"/>
    <property type="match status" value="2"/>
</dbReference>
<dbReference type="PANTHER" id="PTHR24123">
    <property type="entry name" value="ANKYRIN REPEAT-CONTAINING"/>
    <property type="match status" value="1"/>
</dbReference>
<dbReference type="PROSITE" id="PS50088">
    <property type="entry name" value="ANK_REPEAT"/>
    <property type="match status" value="1"/>
</dbReference>
<evidence type="ECO:0000256" key="1">
    <source>
        <dbReference type="ARBA" id="ARBA00022737"/>
    </source>
</evidence>
<dbReference type="InterPro" id="IPR036770">
    <property type="entry name" value="Ankyrin_rpt-contain_sf"/>
</dbReference>
<keyword evidence="6" id="KW-1185">Reference proteome</keyword>
<name>A0A074X065_9PEZI</name>
<proteinExistence type="predicted"/>
<protein>
    <submittedName>
        <fullName evidence="5">Ankyrin</fullName>
    </submittedName>
</protein>
<dbReference type="EMBL" id="KL584705">
    <property type="protein sequence ID" value="KEQ75447.1"/>
    <property type="molecule type" value="Genomic_DNA"/>
</dbReference>
<dbReference type="PROSITE" id="PS50297">
    <property type="entry name" value="ANK_REP_REGION"/>
    <property type="match status" value="1"/>
</dbReference>
<keyword evidence="2 3" id="KW-0040">ANK repeat</keyword>
<dbReference type="STRING" id="1043004.A0A074X065"/>
<dbReference type="OrthoDB" id="1722345at2759"/>
<dbReference type="InterPro" id="IPR051165">
    <property type="entry name" value="Multifunctional_ANK_Repeat"/>
</dbReference>
<sequence length="424" mass="47830">MLIKTSFDDETVVLPDTPPPPPPLPVESQSEAPALVEIWIYDDPNEALMLVERHPPNRSVAPPPPPPLDEAPMLEDIWLHDDPDEAPMLVEWHPPDGSVAPPPPPPFGAPMLEEIWLYDEPVPPPPVEPRDESPVVILHGVPVDPPHVESPDEAQDFDAIVSALASRHLGEVQLTFSWWRMHHDTEYSRNRLTGHLTEGIEHEDIDILDYLLQQGVPFTLRQIEPAIRKKSISMLDMFLRHGWDINEPESWSTPPLLRRALSNEDLIMYFLRNGADPNARCAILDITPLSYALVSASLSTIQLLFDHGGSVHCGQLLHYAAMRESEDRLRVYEILLQKGSRSRLNTLLYADDQKSMNMMCDTPRGTPLHRAAQQGYVDVVKFLLESGCDPAIRDTRGETALDWAEYYGHCTVMEVLQRVTPLQD</sequence>
<dbReference type="Proteomes" id="UP000027730">
    <property type="component" value="Unassembled WGS sequence"/>
</dbReference>
<evidence type="ECO:0000256" key="3">
    <source>
        <dbReference type="PROSITE-ProRule" id="PRU00023"/>
    </source>
</evidence>